<keyword evidence="2" id="KW-1185">Reference proteome</keyword>
<name>A0A1E7LCZ9_9ACTN</name>
<comment type="caution">
    <text evidence="1">The sequence shown here is derived from an EMBL/GenBank/DDBJ whole genome shotgun (WGS) entry which is preliminary data.</text>
</comment>
<gene>
    <name evidence="1" type="ORF">AN218_00965</name>
</gene>
<evidence type="ECO:0000313" key="1">
    <source>
        <dbReference type="EMBL" id="OEV14076.1"/>
    </source>
</evidence>
<dbReference type="RefSeq" id="WP_070014521.1">
    <property type="nucleotide sequence ID" value="NZ_LJGW01000024.1"/>
</dbReference>
<dbReference type="Proteomes" id="UP000176005">
    <property type="component" value="Unassembled WGS sequence"/>
</dbReference>
<sequence length="66" mass="7432">MKHFLVGAALGLLAAGITYAISPTPWWWTVGMIVAGGIWLRKLPTAEEFVRSWRADRDHAVTPERR</sequence>
<organism evidence="1 2">
    <name type="scientific">Streptomyces nanshensis</name>
    <dbReference type="NCBI Taxonomy" id="518642"/>
    <lineage>
        <taxon>Bacteria</taxon>
        <taxon>Bacillati</taxon>
        <taxon>Actinomycetota</taxon>
        <taxon>Actinomycetes</taxon>
        <taxon>Kitasatosporales</taxon>
        <taxon>Streptomycetaceae</taxon>
        <taxon>Streptomyces</taxon>
    </lineage>
</organism>
<dbReference type="EMBL" id="LJGW01000024">
    <property type="protein sequence ID" value="OEV14076.1"/>
    <property type="molecule type" value="Genomic_DNA"/>
</dbReference>
<accession>A0A1E7LCZ9</accession>
<evidence type="ECO:0000313" key="2">
    <source>
        <dbReference type="Proteomes" id="UP000176005"/>
    </source>
</evidence>
<dbReference type="AlphaFoldDB" id="A0A1E7LCZ9"/>
<reference evidence="1 2" key="1">
    <citation type="journal article" date="2016" name="Front. Microbiol.">
        <title>Comparative Genomics Analysis of Streptomyces Species Reveals Their Adaptation to the Marine Environment and Their Diversity at the Genomic Level.</title>
        <authorList>
            <person name="Tian X."/>
            <person name="Zhang Z."/>
            <person name="Yang T."/>
            <person name="Chen M."/>
            <person name="Li J."/>
            <person name="Chen F."/>
            <person name="Yang J."/>
            <person name="Li W."/>
            <person name="Zhang B."/>
            <person name="Zhang Z."/>
            <person name="Wu J."/>
            <person name="Zhang C."/>
            <person name="Long L."/>
            <person name="Xiao J."/>
        </authorList>
    </citation>
    <scope>NUCLEOTIDE SEQUENCE [LARGE SCALE GENOMIC DNA]</scope>
    <source>
        <strain evidence="1 2">SCSIO 10429</strain>
    </source>
</reference>
<protein>
    <submittedName>
        <fullName evidence="1">Uncharacterized protein</fullName>
    </submittedName>
</protein>
<proteinExistence type="predicted"/>